<feature type="region of interest" description="Disordered" evidence="1">
    <location>
        <begin position="1"/>
        <end position="21"/>
    </location>
</feature>
<organism evidence="2 3">
    <name type="scientific">Neofusicoccum ribis</name>
    <dbReference type="NCBI Taxonomy" id="45134"/>
    <lineage>
        <taxon>Eukaryota</taxon>
        <taxon>Fungi</taxon>
        <taxon>Dikarya</taxon>
        <taxon>Ascomycota</taxon>
        <taxon>Pezizomycotina</taxon>
        <taxon>Dothideomycetes</taxon>
        <taxon>Dothideomycetes incertae sedis</taxon>
        <taxon>Botryosphaeriales</taxon>
        <taxon>Botryosphaeriaceae</taxon>
        <taxon>Neofusicoccum</taxon>
    </lineage>
</organism>
<evidence type="ECO:0000313" key="3">
    <source>
        <dbReference type="Proteomes" id="UP001521116"/>
    </source>
</evidence>
<dbReference type="EMBL" id="JAJVDC020000241">
    <property type="protein sequence ID" value="KAL1617119.1"/>
    <property type="molecule type" value="Genomic_DNA"/>
</dbReference>
<feature type="compositionally biased region" description="Polar residues" evidence="1">
    <location>
        <begin position="211"/>
        <end position="224"/>
    </location>
</feature>
<feature type="region of interest" description="Disordered" evidence="1">
    <location>
        <begin position="198"/>
        <end position="252"/>
    </location>
</feature>
<name>A0ABR3SCH7_9PEZI</name>
<sequence>MLHWALSSPDQSLNKSTAGKAQKDPWRQRKLLELILFDQMIIQIRYCTEEILAKIREALRNPKGTSSDNSKPPEDEMSDALFLSQIDSKTYFFFSRQWQTLEKILQLLEEDLTETLLKVSSWETREKDRGPERPRWTRKDERTYRGSLRKMLVSNSQNVAQLRRLQANVQSLRASLSSKRDSIRDDLSLRGSEDVRYFTEDVVPEDDEGGSQVSTGNARGPRSTSKMDQDNRDGNPNSSDNASQSSEDLFIN</sequence>
<dbReference type="Proteomes" id="UP001521116">
    <property type="component" value="Unassembled WGS sequence"/>
</dbReference>
<keyword evidence="3" id="KW-1185">Reference proteome</keyword>
<evidence type="ECO:0000256" key="1">
    <source>
        <dbReference type="SAM" id="MobiDB-lite"/>
    </source>
</evidence>
<evidence type="ECO:0000313" key="2">
    <source>
        <dbReference type="EMBL" id="KAL1617119.1"/>
    </source>
</evidence>
<gene>
    <name evidence="2" type="ORF">SLS56_011122</name>
</gene>
<feature type="compositionally biased region" description="Polar residues" evidence="1">
    <location>
        <begin position="234"/>
        <end position="252"/>
    </location>
</feature>
<reference evidence="2 3" key="1">
    <citation type="submission" date="2024-02" db="EMBL/GenBank/DDBJ databases">
        <title>De novo assembly and annotation of 12 fungi associated with fruit tree decline syndrome in Ontario, Canada.</title>
        <authorList>
            <person name="Sulman M."/>
            <person name="Ellouze W."/>
            <person name="Ilyukhin E."/>
        </authorList>
    </citation>
    <scope>NUCLEOTIDE SEQUENCE [LARGE SCALE GENOMIC DNA]</scope>
    <source>
        <strain evidence="2 3">M1-105</strain>
    </source>
</reference>
<proteinExistence type="predicted"/>
<comment type="caution">
    <text evidence="2">The sequence shown here is derived from an EMBL/GenBank/DDBJ whole genome shotgun (WGS) entry which is preliminary data.</text>
</comment>
<feature type="compositionally biased region" description="Polar residues" evidence="1">
    <location>
        <begin position="8"/>
        <end position="19"/>
    </location>
</feature>
<accession>A0ABR3SCH7</accession>
<protein>
    <submittedName>
        <fullName evidence="2">Uncharacterized protein</fullName>
    </submittedName>
</protein>